<evidence type="ECO:0000256" key="2">
    <source>
        <dbReference type="ARBA" id="ARBA00022478"/>
    </source>
</evidence>
<proteinExistence type="predicted"/>
<feature type="non-terminal residue" evidence="7">
    <location>
        <position position="1"/>
    </location>
</feature>
<dbReference type="EC" id="2.7.7.6" evidence="1"/>
<accession>A0A2T7A4Q4</accession>
<dbReference type="PANTHER" id="PTHR19376:SF32">
    <property type="entry name" value="DNA-DIRECTED RNA POLYMERASE III SUBUNIT RPC1"/>
    <property type="match status" value="1"/>
</dbReference>
<dbReference type="GO" id="GO:0006351">
    <property type="term" value="P:DNA-templated transcription"/>
    <property type="evidence" value="ECO:0007669"/>
    <property type="project" value="InterPro"/>
</dbReference>
<gene>
    <name evidence="7" type="ORF">B9Z19DRAFT_966701</name>
</gene>
<evidence type="ECO:0000256" key="3">
    <source>
        <dbReference type="ARBA" id="ARBA00022679"/>
    </source>
</evidence>
<keyword evidence="2" id="KW-0240">DNA-directed RNA polymerase</keyword>
<evidence type="ECO:0000256" key="5">
    <source>
        <dbReference type="ARBA" id="ARBA00023163"/>
    </source>
</evidence>
<dbReference type="SUPFAM" id="SSF64484">
    <property type="entry name" value="beta and beta-prime subunits of DNA dependent RNA-polymerase"/>
    <property type="match status" value="1"/>
</dbReference>
<dbReference type="Pfam" id="PF00623">
    <property type="entry name" value="RNA_pol_Rpb1_2"/>
    <property type="match status" value="1"/>
</dbReference>
<keyword evidence="4" id="KW-0548">Nucleotidyltransferase</keyword>
<dbReference type="GO" id="GO:0005666">
    <property type="term" value="C:RNA polymerase III complex"/>
    <property type="evidence" value="ECO:0007669"/>
    <property type="project" value="TreeGrafter"/>
</dbReference>
<protein>
    <recommendedName>
        <fullName evidence="1">DNA-directed RNA polymerase</fullName>
        <ecNumber evidence="1">2.7.7.6</ecNumber>
    </recommendedName>
</protein>
<evidence type="ECO:0000256" key="1">
    <source>
        <dbReference type="ARBA" id="ARBA00012418"/>
    </source>
</evidence>
<dbReference type="STRING" id="42251.A0A2T7A4Q4"/>
<dbReference type="GO" id="GO:0003677">
    <property type="term" value="F:DNA binding"/>
    <property type="evidence" value="ECO:0007669"/>
    <property type="project" value="InterPro"/>
</dbReference>
<evidence type="ECO:0000256" key="4">
    <source>
        <dbReference type="ARBA" id="ARBA00022695"/>
    </source>
</evidence>
<evidence type="ECO:0000313" key="8">
    <source>
        <dbReference type="Proteomes" id="UP000244722"/>
    </source>
</evidence>
<comment type="caution">
    <text evidence="7">The sequence shown here is derived from an EMBL/GenBank/DDBJ whole genome shotgun (WGS) entry which is preliminary data.</text>
</comment>
<keyword evidence="5" id="KW-0804">Transcription</keyword>
<dbReference type="PANTHER" id="PTHR19376">
    <property type="entry name" value="DNA-DIRECTED RNA POLYMERASE"/>
    <property type="match status" value="1"/>
</dbReference>
<evidence type="ECO:0000259" key="6">
    <source>
        <dbReference type="Pfam" id="PF00623"/>
    </source>
</evidence>
<dbReference type="GO" id="GO:0003899">
    <property type="term" value="F:DNA-directed RNA polymerase activity"/>
    <property type="evidence" value="ECO:0007669"/>
    <property type="project" value="UniProtKB-EC"/>
</dbReference>
<dbReference type="AlphaFoldDB" id="A0A2T7A4Q4"/>
<reference evidence="7 8" key="1">
    <citation type="submission" date="2017-04" db="EMBL/GenBank/DDBJ databases">
        <title>Draft genome sequence of Tuber borchii Vittad., a whitish edible truffle.</title>
        <authorList>
            <consortium name="DOE Joint Genome Institute"/>
            <person name="Murat C."/>
            <person name="Kuo A."/>
            <person name="Barry K.W."/>
            <person name="Clum A."/>
            <person name="Dockter R.B."/>
            <person name="Fauchery L."/>
            <person name="Iotti M."/>
            <person name="Kohler A."/>
            <person name="Labutti K."/>
            <person name="Lindquist E.A."/>
            <person name="Lipzen A."/>
            <person name="Ohm R.A."/>
            <person name="Wang M."/>
            <person name="Grigoriev I.V."/>
            <person name="Zambonelli A."/>
            <person name="Martin F.M."/>
        </authorList>
    </citation>
    <scope>NUCLEOTIDE SEQUENCE [LARGE SCALE GENOMIC DNA]</scope>
    <source>
        <strain evidence="7 8">Tbo3840</strain>
    </source>
</reference>
<feature type="domain" description="RNA polymerase alpha subunit" evidence="6">
    <location>
        <begin position="1"/>
        <end position="30"/>
    </location>
</feature>
<dbReference type="InterPro" id="IPR000722">
    <property type="entry name" value="RNA_pol_asu"/>
</dbReference>
<dbReference type="Proteomes" id="UP000244722">
    <property type="component" value="Unassembled WGS sequence"/>
</dbReference>
<dbReference type="EMBL" id="NESQ01000023">
    <property type="protein sequence ID" value="PUU82719.1"/>
    <property type="molecule type" value="Genomic_DNA"/>
</dbReference>
<dbReference type="Gene3D" id="2.40.40.20">
    <property type="match status" value="1"/>
</dbReference>
<keyword evidence="8" id="KW-1185">Reference proteome</keyword>
<evidence type="ECO:0000313" key="7">
    <source>
        <dbReference type="EMBL" id="PUU82719.1"/>
    </source>
</evidence>
<sequence length="72" mass="7969">YNADFNGDQINLHLLQTQEAPTEAIELMDVKYNLCTPRTGEPITCELMEKSTVRSGGGAKALCSMQYRESAD</sequence>
<keyword evidence="3" id="KW-0808">Transferase</keyword>
<organism evidence="7 8">
    <name type="scientific">Tuber borchii</name>
    <name type="common">White truffle</name>
    <dbReference type="NCBI Taxonomy" id="42251"/>
    <lineage>
        <taxon>Eukaryota</taxon>
        <taxon>Fungi</taxon>
        <taxon>Dikarya</taxon>
        <taxon>Ascomycota</taxon>
        <taxon>Pezizomycotina</taxon>
        <taxon>Pezizomycetes</taxon>
        <taxon>Pezizales</taxon>
        <taxon>Tuberaceae</taxon>
        <taxon>Tuber</taxon>
    </lineage>
</organism>
<name>A0A2T7A4Q4_TUBBO</name>
<dbReference type="OrthoDB" id="270392at2759"/>
<dbReference type="InterPro" id="IPR045867">
    <property type="entry name" value="DNA-dir_RpoC_beta_prime"/>
</dbReference>